<dbReference type="Proteomes" id="UP000789366">
    <property type="component" value="Unassembled WGS sequence"/>
</dbReference>
<evidence type="ECO:0000313" key="1">
    <source>
        <dbReference type="EMBL" id="CAG8451356.1"/>
    </source>
</evidence>
<sequence length="96" mass="11141">MLNPNRKKRKPNKKKAQSTSSVDSKLEDLNASSYPYSKSEKSTEHLIQHLHNKHHITSKNYRQYLNDDEQPVAVAVINQDLELIDIDLPFLLSKQQ</sequence>
<keyword evidence="2" id="KW-1185">Reference proteome</keyword>
<protein>
    <submittedName>
        <fullName evidence="1">16464_t:CDS:1</fullName>
    </submittedName>
</protein>
<evidence type="ECO:0000313" key="2">
    <source>
        <dbReference type="Proteomes" id="UP000789366"/>
    </source>
</evidence>
<name>A0ACA9K477_9GLOM</name>
<organism evidence="1 2">
    <name type="scientific">Cetraspora pellucida</name>
    <dbReference type="NCBI Taxonomy" id="1433469"/>
    <lineage>
        <taxon>Eukaryota</taxon>
        <taxon>Fungi</taxon>
        <taxon>Fungi incertae sedis</taxon>
        <taxon>Mucoromycota</taxon>
        <taxon>Glomeromycotina</taxon>
        <taxon>Glomeromycetes</taxon>
        <taxon>Diversisporales</taxon>
        <taxon>Gigasporaceae</taxon>
        <taxon>Cetraspora</taxon>
    </lineage>
</organism>
<comment type="caution">
    <text evidence="1">The sequence shown here is derived from an EMBL/GenBank/DDBJ whole genome shotgun (WGS) entry which is preliminary data.</text>
</comment>
<reference evidence="1" key="1">
    <citation type="submission" date="2021-06" db="EMBL/GenBank/DDBJ databases">
        <authorList>
            <person name="Kallberg Y."/>
            <person name="Tangrot J."/>
            <person name="Rosling A."/>
        </authorList>
    </citation>
    <scope>NUCLEOTIDE SEQUENCE</scope>
    <source>
        <strain evidence="1">28 12/20/2015</strain>
    </source>
</reference>
<dbReference type="EMBL" id="CAJVPW010000355">
    <property type="protein sequence ID" value="CAG8451356.1"/>
    <property type="molecule type" value="Genomic_DNA"/>
</dbReference>
<accession>A0ACA9K477</accession>
<gene>
    <name evidence="1" type="ORF">SPELUC_LOCUS814</name>
</gene>
<proteinExistence type="predicted"/>